<dbReference type="GO" id="GO:0005886">
    <property type="term" value="C:plasma membrane"/>
    <property type="evidence" value="ECO:0007669"/>
    <property type="project" value="TreeGrafter"/>
</dbReference>
<dbReference type="EMBL" id="JANAWD010000088">
    <property type="protein sequence ID" value="KAJ3487558.1"/>
    <property type="molecule type" value="Genomic_DNA"/>
</dbReference>
<dbReference type="Pfam" id="PF02076">
    <property type="entry name" value="STE3"/>
    <property type="match status" value="1"/>
</dbReference>
<evidence type="ECO:0000313" key="12">
    <source>
        <dbReference type="EMBL" id="KAJ3487558.1"/>
    </source>
</evidence>
<evidence type="ECO:0000256" key="4">
    <source>
        <dbReference type="ARBA" id="ARBA00022692"/>
    </source>
</evidence>
<dbReference type="GO" id="GO:0004932">
    <property type="term" value="F:mating-type factor pheromone receptor activity"/>
    <property type="evidence" value="ECO:0007669"/>
    <property type="project" value="InterPro"/>
</dbReference>
<dbReference type="GO" id="GO:0000750">
    <property type="term" value="P:pheromone-dependent signal transduction involved in conjugation with cellular fusion"/>
    <property type="evidence" value="ECO:0007669"/>
    <property type="project" value="TreeGrafter"/>
</dbReference>
<feature type="transmembrane region" description="Helical" evidence="11">
    <location>
        <begin position="12"/>
        <end position="30"/>
    </location>
</feature>
<accession>A0AAD5YL13</accession>
<keyword evidence="5 11" id="KW-1133">Transmembrane helix</keyword>
<keyword evidence="6" id="KW-0297">G-protein coupled receptor</keyword>
<evidence type="ECO:0000256" key="5">
    <source>
        <dbReference type="ARBA" id="ARBA00022989"/>
    </source>
</evidence>
<dbReference type="CDD" id="cd14966">
    <property type="entry name" value="7tmD_STE3"/>
    <property type="match status" value="1"/>
</dbReference>
<dbReference type="InterPro" id="IPR001499">
    <property type="entry name" value="GPCR_STE3"/>
</dbReference>
<evidence type="ECO:0000313" key="13">
    <source>
        <dbReference type="Proteomes" id="UP001212997"/>
    </source>
</evidence>
<evidence type="ECO:0000256" key="9">
    <source>
        <dbReference type="ARBA" id="ARBA00023224"/>
    </source>
</evidence>
<reference evidence="12" key="1">
    <citation type="submission" date="2022-07" db="EMBL/GenBank/DDBJ databases">
        <title>Genome Sequence of Physisporinus lineatus.</title>
        <authorList>
            <person name="Buettner E."/>
        </authorList>
    </citation>
    <scope>NUCLEOTIDE SEQUENCE</scope>
    <source>
        <strain evidence="12">VT162</strain>
    </source>
</reference>
<keyword evidence="8" id="KW-0675">Receptor</keyword>
<comment type="similarity">
    <text evidence="2">Belongs to the G-protein coupled receptor 4 family.</text>
</comment>
<feature type="transmembrane region" description="Helical" evidence="11">
    <location>
        <begin position="204"/>
        <end position="231"/>
    </location>
</feature>
<dbReference type="PANTHER" id="PTHR28097:SF1">
    <property type="entry name" value="PHEROMONE A FACTOR RECEPTOR"/>
    <property type="match status" value="1"/>
</dbReference>
<evidence type="ECO:0000256" key="10">
    <source>
        <dbReference type="SAM" id="MobiDB-lite"/>
    </source>
</evidence>
<feature type="transmembrane region" description="Helical" evidence="11">
    <location>
        <begin position="37"/>
        <end position="60"/>
    </location>
</feature>
<feature type="transmembrane region" description="Helical" evidence="11">
    <location>
        <begin position="112"/>
        <end position="133"/>
    </location>
</feature>
<keyword evidence="7 11" id="KW-0472">Membrane</keyword>
<feature type="transmembrane region" description="Helical" evidence="11">
    <location>
        <begin position="72"/>
        <end position="91"/>
    </location>
</feature>
<organism evidence="12 13">
    <name type="scientific">Meripilus lineatus</name>
    <dbReference type="NCBI Taxonomy" id="2056292"/>
    <lineage>
        <taxon>Eukaryota</taxon>
        <taxon>Fungi</taxon>
        <taxon>Dikarya</taxon>
        <taxon>Basidiomycota</taxon>
        <taxon>Agaricomycotina</taxon>
        <taxon>Agaricomycetes</taxon>
        <taxon>Polyporales</taxon>
        <taxon>Meripilaceae</taxon>
        <taxon>Meripilus</taxon>
    </lineage>
</organism>
<dbReference type="PRINTS" id="PR00899">
    <property type="entry name" value="GPCRSTE3"/>
</dbReference>
<keyword evidence="4 11" id="KW-0812">Transmembrane</keyword>
<keyword evidence="3" id="KW-0589">Pheromone response</keyword>
<feature type="transmembrane region" description="Helical" evidence="11">
    <location>
        <begin position="162"/>
        <end position="183"/>
    </location>
</feature>
<gene>
    <name evidence="12" type="ORF">NLI96_g3455</name>
</gene>
<proteinExistence type="inferred from homology"/>
<evidence type="ECO:0000256" key="2">
    <source>
        <dbReference type="ARBA" id="ARBA00011085"/>
    </source>
</evidence>
<protein>
    <submittedName>
        <fullName evidence="12">Uncharacterized protein</fullName>
    </submittedName>
</protein>
<keyword evidence="9" id="KW-0807">Transducer</keyword>
<sequence>MMSWLIERDLIVVLSLLSFILLLIPATWNIRSWNAGYLLASFWLGWQCLMDFIGAIVWRNNVTNWAPVFCDITIRITYASSVGIVAAGLVITRRVSEIASGRMTGHSKRRVILTDLAIGLIPPLIQIMIFWFIQDHRFDIFEDVGCSFVTQVNLLSLFLSGLWPIIIGTASICYSVITLRALYKRRKEQLDLQQMGEGLTFDHYYRLIFMVTLEMAATVPISIWNIISVYIPPFDDSWKNLATHRRGLDRVEQISTMSWLADGDTRSAIEHSEWISIACAICYFVAFGTTNEARDRYRLVALKFLEFFGVRKEVYNRSAGHDPDKSTLVFAGQSVTGPQTSRIDQDASVRGIGSTESRPPPESIFTRGSEVHFELSHENNPIESV</sequence>
<dbReference type="PANTHER" id="PTHR28097">
    <property type="entry name" value="PHEROMONE A FACTOR RECEPTOR"/>
    <property type="match status" value="1"/>
</dbReference>
<comment type="caution">
    <text evidence="12">The sequence shown here is derived from an EMBL/GenBank/DDBJ whole genome shotgun (WGS) entry which is preliminary data.</text>
</comment>
<evidence type="ECO:0000256" key="11">
    <source>
        <dbReference type="SAM" id="Phobius"/>
    </source>
</evidence>
<evidence type="ECO:0000256" key="3">
    <source>
        <dbReference type="ARBA" id="ARBA00022507"/>
    </source>
</evidence>
<dbReference type="Proteomes" id="UP001212997">
    <property type="component" value="Unassembled WGS sequence"/>
</dbReference>
<evidence type="ECO:0000256" key="1">
    <source>
        <dbReference type="ARBA" id="ARBA00004141"/>
    </source>
</evidence>
<keyword evidence="13" id="KW-1185">Reference proteome</keyword>
<comment type="subcellular location">
    <subcellularLocation>
        <location evidence="1">Membrane</location>
        <topology evidence="1">Multi-pass membrane protein</topology>
    </subcellularLocation>
</comment>
<evidence type="ECO:0000256" key="7">
    <source>
        <dbReference type="ARBA" id="ARBA00023136"/>
    </source>
</evidence>
<evidence type="ECO:0000256" key="6">
    <source>
        <dbReference type="ARBA" id="ARBA00023040"/>
    </source>
</evidence>
<name>A0AAD5YL13_9APHY</name>
<dbReference type="AlphaFoldDB" id="A0AAD5YL13"/>
<feature type="region of interest" description="Disordered" evidence="10">
    <location>
        <begin position="337"/>
        <end position="365"/>
    </location>
</feature>
<evidence type="ECO:0000256" key="8">
    <source>
        <dbReference type="ARBA" id="ARBA00023170"/>
    </source>
</evidence>